<dbReference type="AlphaFoldDB" id="A0AB38EEA8"/>
<sequence length="55" mass="6173">MHLANDGIDAPFAKLDATTNRAKKPSLFDGVVEWVDQYFSVMVENAKRERTNAGF</sequence>
<reference evidence="1 2" key="1">
    <citation type="submission" date="2017-11" db="EMBL/GenBank/DDBJ databases">
        <authorList>
            <person name="Blom J."/>
        </authorList>
    </citation>
    <scope>NUCLEOTIDE SEQUENCE [LARGE SCALE GENOMIC DNA]</scope>
    <source>
        <strain evidence="1">NCPPB 2254</strain>
    </source>
</reference>
<dbReference type="Proteomes" id="UP000237580">
    <property type="component" value="Unassembled WGS sequence"/>
</dbReference>
<accession>A0AB38EEA8</accession>
<dbReference type="EMBL" id="ODAM01000066">
    <property type="protein sequence ID" value="SOQ09984.1"/>
    <property type="molecule type" value="Genomic_DNA"/>
</dbReference>
<name>A0AB38EEA8_9PSED</name>
<organism evidence="1 2">
    <name type="scientific">Pseudomonas syringae pv. persicae</name>
    <dbReference type="NCBI Taxonomy" id="237306"/>
    <lineage>
        <taxon>Bacteria</taxon>
        <taxon>Pseudomonadati</taxon>
        <taxon>Pseudomonadota</taxon>
        <taxon>Gammaproteobacteria</taxon>
        <taxon>Pseudomonadales</taxon>
        <taxon>Pseudomonadaceae</taxon>
        <taxon>Pseudomonas</taxon>
    </lineage>
</organism>
<gene>
    <name evidence="1" type="ORF">NCPPB2254_02603</name>
</gene>
<proteinExistence type="predicted"/>
<comment type="caution">
    <text evidence="1">The sequence shown here is derived from an EMBL/GenBank/DDBJ whole genome shotgun (WGS) entry which is preliminary data.</text>
</comment>
<protein>
    <submittedName>
        <fullName evidence="1">Uncharacterized protein</fullName>
    </submittedName>
</protein>
<evidence type="ECO:0000313" key="1">
    <source>
        <dbReference type="EMBL" id="SOQ09984.1"/>
    </source>
</evidence>
<evidence type="ECO:0000313" key="2">
    <source>
        <dbReference type="Proteomes" id="UP000237580"/>
    </source>
</evidence>